<evidence type="ECO:0000256" key="6">
    <source>
        <dbReference type="ARBA" id="ARBA00023136"/>
    </source>
</evidence>
<keyword evidence="6 8" id="KW-0472">Membrane</keyword>
<dbReference type="GO" id="GO:0016020">
    <property type="term" value="C:membrane"/>
    <property type="evidence" value="ECO:0007669"/>
    <property type="project" value="UniProtKB-SubCell"/>
</dbReference>
<dbReference type="Proteomes" id="UP000629468">
    <property type="component" value="Unassembled WGS sequence"/>
</dbReference>
<dbReference type="PANTHER" id="PTHR12226:SF2">
    <property type="entry name" value="MANNOSE-P-DOLICHOL UTILIZATION DEFECT 1 PROTEIN"/>
    <property type="match status" value="1"/>
</dbReference>
<dbReference type="Pfam" id="PF04193">
    <property type="entry name" value="PQ-loop"/>
    <property type="match status" value="2"/>
</dbReference>
<gene>
    <name evidence="9" type="ORF">Agabi119p4_5696</name>
</gene>
<dbReference type="InterPro" id="IPR006603">
    <property type="entry name" value="PQ-loop_rpt"/>
</dbReference>
<evidence type="ECO:0008006" key="11">
    <source>
        <dbReference type="Google" id="ProtNLM"/>
    </source>
</evidence>
<dbReference type="Gene3D" id="1.20.1280.290">
    <property type="match status" value="1"/>
</dbReference>
<keyword evidence="5 8" id="KW-1133">Transmembrane helix</keyword>
<reference evidence="9 10" key="1">
    <citation type="journal article" name="Sci. Rep.">
        <title>Telomere-to-telomere assembled and centromere annotated genomes of the two main subspecies of the button mushroom Agaricus bisporus reveal especially polymorphic chromosome ends.</title>
        <authorList>
            <person name="Sonnenberg A.S.M."/>
            <person name="Sedaghat-Telgerd N."/>
            <person name="Lavrijssen B."/>
            <person name="Ohm R.A."/>
            <person name="Hendrickx P.M."/>
            <person name="Scholtmeijer K."/>
            <person name="Baars J.J.P."/>
            <person name="van Peer A."/>
        </authorList>
    </citation>
    <scope>NUCLEOTIDE SEQUENCE [LARGE SCALE GENOMIC DNA]</scope>
    <source>
        <strain evidence="9 10">H119_p4</strain>
    </source>
</reference>
<keyword evidence="4" id="KW-0677">Repeat</keyword>
<proteinExistence type="inferred from homology"/>
<accession>A0A8H7F255</accession>
<keyword evidence="3 8" id="KW-0812">Transmembrane</keyword>
<evidence type="ECO:0000256" key="2">
    <source>
        <dbReference type="ARBA" id="ARBA00022448"/>
    </source>
</evidence>
<dbReference type="EMBL" id="JABXXO010000007">
    <property type="protein sequence ID" value="KAF7773529.1"/>
    <property type="molecule type" value="Genomic_DNA"/>
</dbReference>
<evidence type="ECO:0000256" key="4">
    <source>
        <dbReference type="ARBA" id="ARBA00022737"/>
    </source>
</evidence>
<dbReference type="SMART" id="SM00679">
    <property type="entry name" value="CTNS"/>
    <property type="match status" value="2"/>
</dbReference>
<evidence type="ECO:0000256" key="1">
    <source>
        <dbReference type="ARBA" id="ARBA00004141"/>
    </source>
</evidence>
<keyword evidence="2" id="KW-0813">Transport</keyword>
<comment type="subcellular location">
    <subcellularLocation>
        <location evidence="1">Membrane</location>
        <topology evidence="1">Multi-pass membrane protein</topology>
    </subcellularLocation>
</comment>
<name>A0A8H7F255_AGABI</name>
<evidence type="ECO:0000256" key="3">
    <source>
        <dbReference type="ARBA" id="ARBA00022692"/>
    </source>
</evidence>
<dbReference type="FunFam" id="1.20.1280.290:FF:000006">
    <property type="entry name" value="mannose-P-dolichol utilization defect 1 protein"/>
    <property type="match status" value="1"/>
</dbReference>
<evidence type="ECO:0000256" key="8">
    <source>
        <dbReference type="SAM" id="Phobius"/>
    </source>
</evidence>
<feature type="transmembrane region" description="Helical" evidence="8">
    <location>
        <begin position="139"/>
        <end position="157"/>
    </location>
</feature>
<organism evidence="9 10">
    <name type="scientific">Agaricus bisporus var. burnettii</name>
    <dbReference type="NCBI Taxonomy" id="192524"/>
    <lineage>
        <taxon>Eukaryota</taxon>
        <taxon>Fungi</taxon>
        <taxon>Dikarya</taxon>
        <taxon>Basidiomycota</taxon>
        <taxon>Agaricomycotina</taxon>
        <taxon>Agaricomycetes</taxon>
        <taxon>Agaricomycetidae</taxon>
        <taxon>Agaricales</taxon>
        <taxon>Agaricineae</taxon>
        <taxon>Agaricaceae</taxon>
        <taxon>Agaricus</taxon>
    </lineage>
</organism>
<evidence type="ECO:0000256" key="7">
    <source>
        <dbReference type="ARBA" id="ARBA00038475"/>
    </source>
</evidence>
<evidence type="ECO:0000313" key="9">
    <source>
        <dbReference type="EMBL" id="KAF7773529.1"/>
    </source>
</evidence>
<sequence>MTAITRNFPWFIRDLGTSIIGDECYTSLVEGLHFTDTECLRYALSKGLGIGIVVGGSIMRLPQLFLILNARSARGLSFSSFSLETLAYSINTTYSFRHGFPFSTYGENFFLSLQNAIIVLLIIHYRPSLSYDYKKRRRHLIFASLSLLLMVFLLTSIPPWLLAFLQAATLPLAVSAKLPQIMQNARAQSTGQLSTFAVGAQILGCLARLYTTAMEVGDWLVASAFGMAFILNAILGVQLWMYWGKGGIYDAEEYEMAEEGTQNNMKETVSVYLGGKPGRINGSNGNGVDIRTKNVVHHYTLSSSKPFREIQSERGITAHRTNHLLPNLKSFG</sequence>
<evidence type="ECO:0000256" key="5">
    <source>
        <dbReference type="ARBA" id="ARBA00022989"/>
    </source>
</evidence>
<dbReference type="PANTHER" id="PTHR12226">
    <property type="entry name" value="MANNOSE-P-DOLICHOL UTILIZATION DEFECT 1 LEC35 -RELATED"/>
    <property type="match status" value="1"/>
</dbReference>
<dbReference type="AlphaFoldDB" id="A0A8H7F255"/>
<feature type="transmembrane region" description="Helical" evidence="8">
    <location>
        <begin position="219"/>
        <end position="243"/>
    </location>
</feature>
<comment type="similarity">
    <text evidence="7">Belongs to the MPDU1 (TC 2.A.43.3) family.</text>
</comment>
<dbReference type="InterPro" id="IPR016817">
    <property type="entry name" value="MannP-dilichol_defect-1"/>
</dbReference>
<comment type="caution">
    <text evidence="9">The sequence shown here is derived from an EMBL/GenBank/DDBJ whole genome shotgun (WGS) entry which is preliminary data.</text>
</comment>
<evidence type="ECO:0000313" key="10">
    <source>
        <dbReference type="Proteomes" id="UP000629468"/>
    </source>
</evidence>
<protein>
    <recommendedName>
        <fullName evidence="11">Mannose-P-dolichol utilization defect 1 protein homolog</fullName>
    </recommendedName>
</protein>